<evidence type="ECO:0000259" key="2">
    <source>
        <dbReference type="Pfam" id="PF03886"/>
    </source>
</evidence>
<dbReference type="RefSeq" id="WP_209736573.1">
    <property type="nucleotide sequence ID" value="NZ_CP072611.1"/>
</dbReference>
<comment type="caution">
    <text evidence="3">The sequence shown here is derived from an EMBL/GenBank/DDBJ whole genome shotgun (WGS) entry which is preliminary data.</text>
</comment>
<gene>
    <name evidence="3" type="ORF">ACFSKQ_13980</name>
</gene>
<keyword evidence="3" id="KW-0449">Lipoprotein</keyword>
<name>A0ABW5CMU9_9HYPH</name>
<feature type="domain" description="ABC-type transport auxiliary lipoprotein component" evidence="2">
    <location>
        <begin position="32"/>
        <end position="187"/>
    </location>
</feature>
<evidence type="ECO:0000313" key="3">
    <source>
        <dbReference type="EMBL" id="MFD2238560.1"/>
    </source>
</evidence>
<sequence>MAKAARPLFIGLCAVLLASCASFSTPPETFDLAPPRTASIQGASRAQLLIPEPTAIRTLDSQQIAIMPTSLTVEYLPRAQWTDRLPRLVQLRLLEAFQNTGRAGAAGVPGQGLAIDYQIVTELRRFEISLESGSAVVEISVKALNDQTGQVRAAQIFQSSVPLTGSGNAASVLALNAAFANVTDQIVGWTLRLV</sequence>
<protein>
    <submittedName>
        <fullName evidence="3">ABC-type transport auxiliary lipoprotein family protein</fullName>
    </submittedName>
</protein>
<keyword evidence="1" id="KW-0732">Signal</keyword>
<dbReference type="InterPro" id="IPR005586">
    <property type="entry name" value="ABC_trans_aux"/>
</dbReference>
<dbReference type="SUPFAM" id="SSF159594">
    <property type="entry name" value="XCC0632-like"/>
    <property type="match status" value="1"/>
</dbReference>
<dbReference type="Pfam" id="PF03886">
    <property type="entry name" value="ABC_trans_aux"/>
    <property type="match status" value="1"/>
</dbReference>
<accession>A0ABW5CMU9</accession>
<reference evidence="4" key="1">
    <citation type="journal article" date="2019" name="Int. J. Syst. Evol. Microbiol.">
        <title>The Global Catalogue of Microorganisms (GCM) 10K type strain sequencing project: providing services to taxonomists for standard genome sequencing and annotation.</title>
        <authorList>
            <consortium name="The Broad Institute Genomics Platform"/>
            <consortium name="The Broad Institute Genome Sequencing Center for Infectious Disease"/>
            <person name="Wu L."/>
            <person name="Ma J."/>
        </authorList>
    </citation>
    <scope>NUCLEOTIDE SEQUENCE [LARGE SCALE GENOMIC DNA]</scope>
    <source>
        <strain evidence="4">ZS-35-S2</strain>
    </source>
</reference>
<dbReference type="EMBL" id="JBHUIJ010000019">
    <property type="protein sequence ID" value="MFD2238560.1"/>
    <property type="molecule type" value="Genomic_DNA"/>
</dbReference>
<dbReference type="Proteomes" id="UP001597371">
    <property type="component" value="Unassembled WGS sequence"/>
</dbReference>
<proteinExistence type="predicted"/>
<dbReference type="Gene3D" id="3.40.50.10610">
    <property type="entry name" value="ABC-type transport auxiliary lipoprotein component"/>
    <property type="match status" value="1"/>
</dbReference>
<dbReference type="PROSITE" id="PS51257">
    <property type="entry name" value="PROKAR_LIPOPROTEIN"/>
    <property type="match status" value="1"/>
</dbReference>
<organism evidence="3 4">
    <name type="scientific">Aureimonas populi</name>
    <dbReference type="NCBI Taxonomy" id="1701758"/>
    <lineage>
        <taxon>Bacteria</taxon>
        <taxon>Pseudomonadati</taxon>
        <taxon>Pseudomonadota</taxon>
        <taxon>Alphaproteobacteria</taxon>
        <taxon>Hyphomicrobiales</taxon>
        <taxon>Aurantimonadaceae</taxon>
        <taxon>Aureimonas</taxon>
    </lineage>
</organism>
<feature type="signal peptide" evidence="1">
    <location>
        <begin position="1"/>
        <end position="24"/>
    </location>
</feature>
<keyword evidence="4" id="KW-1185">Reference proteome</keyword>
<evidence type="ECO:0000313" key="4">
    <source>
        <dbReference type="Proteomes" id="UP001597371"/>
    </source>
</evidence>
<evidence type="ECO:0000256" key="1">
    <source>
        <dbReference type="SAM" id="SignalP"/>
    </source>
</evidence>
<feature type="chain" id="PRO_5047030632" evidence="1">
    <location>
        <begin position="25"/>
        <end position="194"/>
    </location>
</feature>